<accession>A0A1X0QFK3</accession>
<proteinExistence type="predicted"/>
<feature type="transmembrane region" description="Helical" evidence="1">
    <location>
        <begin position="46"/>
        <end position="70"/>
    </location>
</feature>
<protein>
    <submittedName>
        <fullName evidence="2">Uncharacterized protein</fullName>
    </submittedName>
</protein>
<keyword evidence="1" id="KW-0812">Transmembrane</keyword>
<dbReference type="Proteomes" id="UP000192501">
    <property type="component" value="Unassembled WGS sequence"/>
</dbReference>
<evidence type="ECO:0000313" key="3">
    <source>
        <dbReference type="Proteomes" id="UP000192501"/>
    </source>
</evidence>
<sequence>MHWFFKEIKPSRLFLLNSRRIVRGETLIIVSSLISLDNFIDPILGLILILSLKNFILLLSSNFGLSLPFLRRTVFFVKFRYQS</sequence>
<organism evidence="2 3">
    <name type="scientific">Hepatospora eriocheir</name>
    <dbReference type="NCBI Taxonomy" id="1081669"/>
    <lineage>
        <taxon>Eukaryota</taxon>
        <taxon>Fungi</taxon>
        <taxon>Fungi incertae sedis</taxon>
        <taxon>Microsporidia</taxon>
        <taxon>Hepatosporidae</taxon>
        <taxon>Hepatospora</taxon>
    </lineage>
</organism>
<comment type="caution">
    <text evidence="2">The sequence shown here is derived from an EMBL/GenBank/DDBJ whole genome shotgun (WGS) entry which is preliminary data.</text>
</comment>
<name>A0A1X0QFK3_9MICR</name>
<keyword evidence="1" id="KW-0472">Membrane</keyword>
<reference evidence="2 3" key="1">
    <citation type="journal article" date="2017" name="Environ. Microbiol.">
        <title>Decay of the glycolytic pathway and adaptation to intranuclear parasitism within Enterocytozoonidae microsporidia.</title>
        <authorList>
            <person name="Wiredu Boakye D."/>
            <person name="Jaroenlak P."/>
            <person name="Prachumwat A."/>
            <person name="Williams T.A."/>
            <person name="Bateman K.S."/>
            <person name="Itsathitphaisarn O."/>
            <person name="Sritunyalucksana K."/>
            <person name="Paszkiewicz K.H."/>
            <person name="Moore K.A."/>
            <person name="Stentiford G.D."/>
            <person name="Williams B.A."/>
        </authorList>
    </citation>
    <scope>NUCLEOTIDE SEQUENCE [LARGE SCALE GENOMIC DNA]</scope>
    <source>
        <strain evidence="3">canceri</strain>
    </source>
</reference>
<evidence type="ECO:0000256" key="1">
    <source>
        <dbReference type="SAM" id="Phobius"/>
    </source>
</evidence>
<gene>
    <name evidence="2" type="ORF">A0H76_2274</name>
</gene>
<dbReference type="EMBL" id="LTAI01000592">
    <property type="protein sequence ID" value="ORD98559.1"/>
    <property type="molecule type" value="Genomic_DNA"/>
</dbReference>
<evidence type="ECO:0000313" key="2">
    <source>
        <dbReference type="EMBL" id="ORD98559.1"/>
    </source>
</evidence>
<dbReference type="AlphaFoldDB" id="A0A1X0QFK3"/>
<dbReference type="VEuPathDB" id="MicrosporidiaDB:A0H76_2274"/>
<keyword evidence="1" id="KW-1133">Transmembrane helix</keyword>